<reference evidence="9 10" key="1">
    <citation type="submission" date="2020-07" db="EMBL/GenBank/DDBJ databases">
        <authorList>
            <person name="Li M."/>
        </authorList>
    </citation>
    <scope>NUCLEOTIDE SEQUENCE [LARGE SCALE GENOMIC DNA]</scope>
    <source>
        <strain evidence="9 10">DSM 23284</strain>
    </source>
</reference>
<dbReference type="GO" id="GO:0009273">
    <property type="term" value="P:peptidoglycan-based cell wall biogenesis"/>
    <property type="evidence" value="ECO:0007669"/>
    <property type="project" value="TreeGrafter"/>
</dbReference>
<dbReference type="InterPro" id="IPR000374">
    <property type="entry name" value="PC_trans"/>
</dbReference>
<dbReference type="Pfam" id="PF01148">
    <property type="entry name" value="CTP_transf_1"/>
    <property type="match status" value="1"/>
</dbReference>
<keyword evidence="7 9" id="KW-0548">Nucleotidyltransferase</keyword>
<comment type="subcellular location">
    <subcellularLocation>
        <location evidence="1">Membrane</location>
        <topology evidence="1">Multi-pass membrane protein</topology>
    </subcellularLocation>
</comment>
<sequence length="316" mass="34852">MSEMMTALQPLHLALLGIWGLLIAASLLVWALARSRPDKDYSELVQRTQSWWGMIAIFTAAFLLSRTLSIIVFALVSFLALKEYFSMIPTRRADRRVLFWAYMAIPLQYYWVADGWYGMFTVFIPVYMFLFLPFAMLLSQQTDGFLKAVGTLNWGLMLCVFAISHAAFLLVLPLPGAAEGSASGAGLLLFLVFLTQFNDVAQYTWGKLFGRHKIVPVVSPKKTWEGFLGGLATTTLLAVLVAPLVTPFSLLHAAIAGALIAAAGFIGDVTVSAVKRDLGVKDTGALIPGHGGIMDRIDSLTFTAPLFFHFTRYFYT</sequence>
<evidence type="ECO:0000256" key="7">
    <source>
        <dbReference type="RuleBase" id="RU003938"/>
    </source>
</evidence>
<dbReference type="RefSeq" id="WP_181758675.1">
    <property type="nucleotide sequence ID" value="NZ_BMCR01000002.1"/>
</dbReference>
<reference evidence="9 10" key="2">
    <citation type="submission" date="2020-08" db="EMBL/GenBank/DDBJ databases">
        <title>Stappia taiwanensis sp. nov., isolated from a coastal thermal spring.</title>
        <authorList>
            <person name="Kampfer P."/>
        </authorList>
    </citation>
    <scope>NUCLEOTIDE SEQUENCE [LARGE SCALE GENOMIC DNA]</scope>
    <source>
        <strain evidence="9 10">DSM 23284</strain>
    </source>
</reference>
<proteinExistence type="inferred from homology"/>
<comment type="pathway">
    <text evidence="7">Phospholipid metabolism; CDP-diacylglycerol biosynthesis; CDP-diacylglycerol from sn-glycerol 3-phosphate: step 3/3.</text>
</comment>
<comment type="caution">
    <text evidence="9">The sequence shown here is derived from an EMBL/GenBank/DDBJ whole genome shotgun (WGS) entry which is preliminary data.</text>
</comment>
<dbReference type="EMBL" id="JACEON010000002">
    <property type="protein sequence ID" value="MBA4610473.1"/>
    <property type="molecule type" value="Genomic_DNA"/>
</dbReference>
<dbReference type="EC" id="2.7.7.41" evidence="7"/>
<feature type="transmembrane region" description="Helical" evidence="8">
    <location>
        <begin position="226"/>
        <end position="245"/>
    </location>
</feature>
<evidence type="ECO:0000256" key="3">
    <source>
        <dbReference type="ARBA" id="ARBA00022679"/>
    </source>
</evidence>
<feature type="transmembrane region" description="Helical" evidence="8">
    <location>
        <begin position="117"/>
        <end position="139"/>
    </location>
</feature>
<comment type="similarity">
    <text evidence="2 7">Belongs to the CDS family.</text>
</comment>
<evidence type="ECO:0000256" key="1">
    <source>
        <dbReference type="ARBA" id="ARBA00004141"/>
    </source>
</evidence>
<feature type="transmembrane region" description="Helical" evidence="8">
    <location>
        <begin position="184"/>
        <end position="205"/>
    </location>
</feature>
<organism evidence="9 10">
    <name type="scientific">Stappia taiwanensis</name>
    <dbReference type="NCBI Taxonomy" id="992267"/>
    <lineage>
        <taxon>Bacteria</taxon>
        <taxon>Pseudomonadati</taxon>
        <taxon>Pseudomonadota</taxon>
        <taxon>Alphaproteobacteria</taxon>
        <taxon>Hyphomicrobiales</taxon>
        <taxon>Stappiaceae</taxon>
        <taxon>Stappia</taxon>
    </lineage>
</organism>
<keyword evidence="3 7" id="KW-0808">Transferase</keyword>
<evidence type="ECO:0000256" key="6">
    <source>
        <dbReference type="ARBA" id="ARBA00023136"/>
    </source>
</evidence>
<keyword evidence="10" id="KW-1185">Reference proteome</keyword>
<feature type="transmembrane region" description="Helical" evidence="8">
    <location>
        <begin position="151"/>
        <end position="172"/>
    </location>
</feature>
<evidence type="ECO:0000256" key="8">
    <source>
        <dbReference type="SAM" id="Phobius"/>
    </source>
</evidence>
<dbReference type="GO" id="GO:0016024">
    <property type="term" value="P:CDP-diacylglycerol biosynthetic process"/>
    <property type="evidence" value="ECO:0007669"/>
    <property type="project" value="UniProtKB-UniPathway"/>
</dbReference>
<protein>
    <recommendedName>
        <fullName evidence="7">Phosphatidate cytidylyltransferase</fullName>
        <ecNumber evidence="7">2.7.7.41</ecNumber>
    </recommendedName>
</protein>
<feature type="transmembrane region" description="Helical" evidence="8">
    <location>
        <begin position="51"/>
        <end position="81"/>
    </location>
</feature>
<dbReference type="PANTHER" id="PTHR43535:SF1">
    <property type="entry name" value="PHOSPHATIDATE CYTIDYLYLTRANSFERASE"/>
    <property type="match status" value="1"/>
</dbReference>
<dbReference type="GO" id="GO:0004605">
    <property type="term" value="F:phosphatidate cytidylyltransferase activity"/>
    <property type="evidence" value="ECO:0007669"/>
    <property type="project" value="UniProtKB-EC"/>
</dbReference>
<comment type="catalytic activity">
    <reaction evidence="7">
        <text>a 1,2-diacyl-sn-glycero-3-phosphate + CTP + H(+) = a CDP-1,2-diacyl-sn-glycerol + diphosphate</text>
        <dbReference type="Rhea" id="RHEA:16229"/>
        <dbReference type="ChEBI" id="CHEBI:15378"/>
        <dbReference type="ChEBI" id="CHEBI:33019"/>
        <dbReference type="ChEBI" id="CHEBI:37563"/>
        <dbReference type="ChEBI" id="CHEBI:58332"/>
        <dbReference type="ChEBI" id="CHEBI:58608"/>
        <dbReference type="EC" id="2.7.7.41"/>
    </reaction>
</comment>
<dbReference type="AlphaFoldDB" id="A0A838XU01"/>
<feature type="transmembrane region" description="Helical" evidence="8">
    <location>
        <begin position="251"/>
        <end position="271"/>
    </location>
</feature>
<gene>
    <name evidence="9" type="ORF">H1W37_02310</name>
</gene>
<keyword evidence="6 8" id="KW-0472">Membrane</keyword>
<evidence type="ECO:0000256" key="5">
    <source>
        <dbReference type="ARBA" id="ARBA00022989"/>
    </source>
</evidence>
<name>A0A838XU01_9HYPH</name>
<dbReference type="GO" id="GO:0005886">
    <property type="term" value="C:plasma membrane"/>
    <property type="evidence" value="ECO:0007669"/>
    <property type="project" value="TreeGrafter"/>
</dbReference>
<keyword evidence="4 7" id="KW-0812">Transmembrane</keyword>
<evidence type="ECO:0000256" key="4">
    <source>
        <dbReference type="ARBA" id="ARBA00022692"/>
    </source>
</evidence>
<dbReference type="PANTHER" id="PTHR43535">
    <property type="entry name" value="PHOSPHATIDATE CYTIDYLYLTRANSFERASE"/>
    <property type="match status" value="1"/>
</dbReference>
<accession>A0A838XU01</accession>
<dbReference type="UniPathway" id="UPA00557">
    <property type="reaction ID" value="UER00614"/>
</dbReference>
<feature type="transmembrane region" description="Helical" evidence="8">
    <location>
        <begin position="93"/>
        <end position="111"/>
    </location>
</feature>
<evidence type="ECO:0000313" key="9">
    <source>
        <dbReference type="EMBL" id="MBA4610473.1"/>
    </source>
</evidence>
<evidence type="ECO:0000313" key="10">
    <source>
        <dbReference type="Proteomes" id="UP000559404"/>
    </source>
</evidence>
<evidence type="ECO:0000256" key="2">
    <source>
        <dbReference type="ARBA" id="ARBA00010185"/>
    </source>
</evidence>
<dbReference type="PROSITE" id="PS01315">
    <property type="entry name" value="CDS"/>
    <property type="match status" value="1"/>
</dbReference>
<dbReference type="Proteomes" id="UP000559404">
    <property type="component" value="Unassembled WGS sequence"/>
</dbReference>
<keyword evidence="5 8" id="KW-1133">Transmembrane helix</keyword>